<sequence>MPTVTQIVNQLSKAEIRQNYITIRSFKRTHYNNQDVISEIQSIKPNTVGIVVDYLTRYKLTHDIKQAFEIPLLVDNDFFGAVSELTSKITTFNKQAIDIAIDLVKYDTYYRTGIDPSETPSHPKLSTEEYNTIAYLINRSANFIKACVTDNTLKTDVTFEGAYNEFVTNGDADYMTKDVLIDLKVSKYPPSEAYAMQLLIYYVMGLNSINSVDFYKLKYLAIFNPELNTAYTLSVNEISNETIHKVEMLLGYEDPQTSLNL</sequence>
<name>A0A6F9XPJ4_9LACO</name>
<dbReference type="Proteomes" id="UP000494265">
    <property type="component" value="Unassembled WGS sequence"/>
</dbReference>
<dbReference type="AlphaFoldDB" id="A0A6F9XPJ4"/>
<organism evidence="1">
    <name type="scientific">Ligilactobacillus agilis</name>
    <dbReference type="NCBI Taxonomy" id="1601"/>
    <lineage>
        <taxon>Bacteria</taxon>
        <taxon>Bacillati</taxon>
        <taxon>Bacillota</taxon>
        <taxon>Bacilli</taxon>
        <taxon>Lactobacillales</taxon>
        <taxon>Lactobacillaceae</taxon>
        <taxon>Ligilactobacillus</taxon>
    </lineage>
</organism>
<accession>A0A6F9XPJ4</accession>
<proteinExistence type="predicted"/>
<reference evidence="1" key="1">
    <citation type="submission" date="2019-10" db="EMBL/GenBank/DDBJ databases">
        <title>Lactobacillus agilis SY212 Whole Genome Sequencing Project.</title>
        <authorList>
            <person name="Suzuki S."/>
            <person name="Endo A."/>
            <person name="Maeno S."/>
            <person name="Shiwa Y."/>
            <person name="Matsutani M."/>
            <person name="Kajikawa A."/>
        </authorList>
    </citation>
    <scope>NUCLEOTIDE SEQUENCE</scope>
    <source>
        <strain evidence="1">SY212</strain>
    </source>
</reference>
<gene>
    <name evidence="1" type="ORF">SY212_21990</name>
</gene>
<evidence type="ECO:0000313" key="1">
    <source>
        <dbReference type="EMBL" id="GET07169.1"/>
    </source>
</evidence>
<comment type="caution">
    <text evidence="1">The sequence shown here is derived from an EMBL/GenBank/DDBJ whole genome shotgun (WGS) entry which is preliminary data.</text>
</comment>
<dbReference type="RefSeq" id="WP_172585287.1">
    <property type="nucleotide sequence ID" value="NZ_BLAM01000210.1"/>
</dbReference>
<protein>
    <submittedName>
        <fullName evidence="1">Uncharacterized protein</fullName>
    </submittedName>
</protein>
<dbReference type="EMBL" id="BLAM01000210">
    <property type="protein sequence ID" value="GET07169.1"/>
    <property type="molecule type" value="Genomic_DNA"/>
</dbReference>